<accession>A0AA49JWL5</accession>
<dbReference type="GO" id="GO:0016653">
    <property type="term" value="F:oxidoreductase activity, acting on NAD(P)H, heme protein as acceptor"/>
    <property type="evidence" value="ECO:0007669"/>
    <property type="project" value="TreeGrafter"/>
</dbReference>
<evidence type="ECO:0000256" key="1">
    <source>
        <dbReference type="ARBA" id="ARBA00001970"/>
    </source>
</evidence>
<sequence length="347" mass="38263">MHEHIAVRRWLMACIVSVFFAVVIGGITRLTESGLSITEWKPVAGVFPPMNEAAWDDALRKFQQIPQAQTTHAGITMAQFKWIYWWEWFHRIAARAVGLVFAIPFLYFVAKGTMPQRYAMRLAWLPLLTLAQGVLGWYMVSSGLEVRTEVSAYRLAAHLTLALTILVIALWTWADLDPRREEVRAEAPWRWAVLGVVSLLAITVVSGAFVAGLRGGKVFNEFPLMGGQVVPPGYQALVGWWTNAFENPVAAQFHHRVLATLTGILSLVLAWRARPEILGEYGATAVRWFGMAIAVQFGLGIVTLLMAVPVALGVLHQFVGTLALTLGVLAVHAVWVPLRHEPAAAAG</sequence>
<dbReference type="EMBL" id="CP130613">
    <property type="protein sequence ID" value="WKW16064.1"/>
    <property type="molecule type" value="Genomic_DNA"/>
</dbReference>
<dbReference type="EMBL" id="CP130612">
    <property type="protein sequence ID" value="WKW13157.1"/>
    <property type="molecule type" value="Genomic_DNA"/>
</dbReference>
<keyword evidence="8" id="KW-0350">Heme biosynthesis</keyword>
<feature type="transmembrane region" description="Helical" evidence="12">
    <location>
        <begin position="318"/>
        <end position="338"/>
    </location>
</feature>
<dbReference type="Pfam" id="PF02628">
    <property type="entry name" value="COX15-CtaA"/>
    <property type="match status" value="1"/>
</dbReference>
<evidence type="ECO:0000256" key="6">
    <source>
        <dbReference type="ARBA" id="ARBA00023002"/>
    </source>
</evidence>
<evidence type="ECO:0000256" key="12">
    <source>
        <dbReference type="SAM" id="Phobius"/>
    </source>
</evidence>
<evidence type="ECO:0000256" key="4">
    <source>
        <dbReference type="ARBA" id="ARBA00022723"/>
    </source>
</evidence>
<evidence type="ECO:0000256" key="11">
    <source>
        <dbReference type="ARBA" id="ARBA00048044"/>
    </source>
</evidence>
<dbReference type="RefSeq" id="WP_367886019.1">
    <property type="nucleotide sequence ID" value="NZ_CP130612.1"/>
</dbReference>
<evidence type="ECO:0000313" key="13">
    <source>
        <dbReference type="EMBL" id="WKW13157.1"/>
    </source>
</evidence>
<dbReference type="PANTHER" id="PTHR23289">
    <property type="entry name" value="CYTOCHROME C OXIDASE ASSEMBLY PROTEIN COX15"/>
    <property type="match status" value="1"/>
</dbReference>
<evidence type="ECO:0000256" key="10">
    <source>
        <dbReference type="ARBA" id="ARBA00044501"/>
    </source>
</evidence>
<dbReference type="InterPro" id="IPR003780">
    <property type="entry name" value="COX15/CtaA_fam"/>
</dbReference>
<keyword evidence="15" id="KW-1185">Reference proteome</keyword>
<comment type="subcellular location">
    <subcellularLocation>
        <location evidence="2">Membrane</location>
        <topology evidence="2">Multi-pass membrane protein</topology>
    </subcellularLocation>
</comment>
<protein>
    <submittedName>
        <fullName evidence="13">COX15/CtaA family protein</fullName>
    </submittedName>
</protein>
<keyword evidence="9 12" id="KW-0472">Membrane</keyword>
<evidence type="ECO:0000256" key="3">
    <source>
        <dbReference type="ARBA" id="ARBA00022692"/>
    </source>
</evidence>
<keyword evidence="3 12" id="KW-0812">Transmembrane</keyword>
<dbReference type="GO" id="GO:0006784">
    <property type="term" value="P:heme A biosynthetic process"/>
    <property type="evidence" value="ECO:0007669"/>
    <property type="project" value="InterPro"/>
</dbReference>
<comment type="cofactor">
    <cofactor evidence="1">
        <name>heme b</name>
        <dbReference type="ChEBI" id="CHEBI:60344"/>
    </cofactor>
</comment>
<keyword evidence="6" id="KW-0560">Oxidoreductase</keyword>
<feature type="transmembrane region" description="Helical" evidence="12">
    <location>
        <begin position="92"/>
        <end position="110"/>
    </location>
</feature>
<dbReference type="KEGG" id="pspc:Strain318_002472"/>
<feature type="transmembrane region" description="Helical" evidence="12">
    <location>
        <begin position="191"/>
        <end position="213"/>
    </location>
</feature>
<dbReference type="AlphaFoldDB" id="A0AA49JWL5"/>
<evidence type="ECO:0000256" key="9">
    <source>
        <dbReference type="ARBA" id="ARBA00023136"/>
    </source>
</evidence>
<dbReference type="HAMAP" id="MF_01665">
    <property type="entry name" value="HemeA_synth_type2"/>
    <property type="match status" value="1"/>
</dbReference>
<gene>
    <name evidence="13" type="ORF">Strain138_002472</name>
    <name evidence="14" type="ORF">Strain318_002472</name>
</gene>
<dbReference type="GO" id="GO:0016020">
    <property type="term" value="C:membrane"/>
    <property type="evidence" value="ECO:0007669"/>
    <property type="project" value="UniProtKB-SubCell"/>
</dbReference>
<dbReference type="PANTHER" id="PTHR23289:SF2">
    <property type="entry name" value="CYTOCHROME C OXIDASE ASSEMBLY PROTEIN COX15 HOMOLOG"/>
    <property type="match status" value="1"/>
</dbReference>
<keyword evidence="5 12" id="KW-1133">Transmembrane helix</keyword>
<dbReference type="GO" id="GO:0120547">
    <property type="term" value="F:heme A synthase activity"/>
    <property type="evidence" value="ECO:0007669"/>
    <property type="project" value="UniProtKB-EC"/>
</dbReference>
<evidence type="ECO:0000256" key="5">
    <source>
        <dbReference type="ARBA" id="ARBA00022989"/>
    </source>
</evidence>
<feature type="transmembrane region" description="Helical" evidence="12">
    <location>
        <begin position="285"/>
        <end position="312"/>
    </location>
</feature>
<feature type="transmembrane region" description="Helical" evidence="12">
    <location>
        <begin position="122"/>
        <end position="140"/>
    </location>
</feature>
<comment type="catalytic activity">
    <reaction evidence="11">
        <text>Fe(II)-heme o + 2 A + H2O = Fe(II)-heme a + 2 AH2</text>
        <dbReference type="Rhea" id="RHEA:63388"/>
        <dbReference type="ChEBI" id="CHEBI:13193"/>
        <dbReference type="ChEBI" id="CHEBI:15377"/>
        <dbReference type="ChEBI" id="CHEBI:17499"/>
        <dbReference type="ChEBI" id="CHEBI:60530"/>
        <dbReference type="ChEBI" id="CHEBI:61715"/>
        <dbReference type="EC" id="1.17.99.9"/>
    </reaction>
    <physiologicalReaction direction="left-to-right" evidence="11">
        <dbReference type="Rhea" id="RHEA:63389"/>
    </physiologicalReaction>
</comment>
<feature type="transmembrane region" description="Helical" evidence="12">
    <location>
        <begin position="253"/>
        <end position="273"/>
    </location>
</feature>
<evidence type="ECO:0000256" key="7">
    <source>
        <dbReference type="ARBA" id="ARBA00023004"/>
    </source>
</evidence>
<keyword evidence="4" id="KW-0479">Metal-binding</keyword>
<dbReference type="InterPro" id="IPR023754">
    <property type="entry name" value="HemeA_Synthase_type2"/>
</dbReference>
<name>A0AA49JWL5_9BACT</name>
<feature type="transmembrane region" description="Helical" evidence="12">
    <location>
        <begin position="152"/>
        <end position="171"/>
    </location>
</feature>
<organism evidence="13">
    <name type="scientific">Pseudogemmatithrix spongiicola</name>
    <dbReference type="NCBI Taxonomy" id="3062599"/>
    <lineage>
        <taxon>Bacteria</taxon>
        <taxon>Pseudomonadati</taxon>
        <taxon>Gemmatimonadota</taxon>
        <taxon>Gemmatimonadia</taxon>
        <taxon>Gemmatimonadales</taxon>
        <taxon>Gemmatimonadaceae</taxon>
        <taxon>Pseudogemmatithrix</taxon>
    </lineage>
</organism>
<dbReference type="GO" id="GO:0046872">
    <property type="term" value="F:metal ion binding"/>
    <property type="evidence" value="ECO:0007669"/>
    <property type="project" value="UniProtKB-KW"/>
</dbReference>
<reference evidence="13" key="1">
    <citation type="submission" date="2023-07" db="EMBL/GenBank/DDBJ databases">
        <authorList>
            <person name="Haufschild T."/>
            <person name="Kallscheuer N."/>
            <person name="Hammer J."/>
            <person name="Kohn T."/>
            <person name="Kabuu M."/>
            <person name="Jogler M."/>
            <person name="Wohfarth N."/>
            <person name="Heuer A."/>
            <person name="Rohde M."/>
            <person name="van Teeseling M.C.F."/>
            <person name="Jogler C."/>
        </authorList>
    </citation>
    <scope>NUCLEOTIDE SEQUENCE</scope>
    <source>
        <strain evidence="13">Strain 138</strain>
        <strain evidence="14">Strain 318</strain>
    </source>
</reference>
<accession>A0AA49Q8S4</accession>
<evidence type="ECO:0000313" key="14">
    <source>
        <dbReference type="EMBL" id="WKW16064.1"/>
    </source>
</evidence>
<evidence type="ECO:0000256" key="8">
    <source>
        <dbReference type="ARBA" id="ARBA00023133"/>
    </source>
</evidence>
<proteinExistence type="inferred from homology"/>
<feature type="transmembrane region" description="Helical" evidence="12">
    <location>
        <begin position="12"/>
        <end position="31"/>
    </location>
</feature>
<keyword evidence="7" id="KW-0408">Iron</keyword>
<evidence type="ECO:0000313" key="15">
    <source>
        <dbReference type="Proteomes" id="UP001229955"/>
    </source>
</evidence>
<evidence type="ECO:0000256" key="2">
    <source>
        <dbReference type="ARBA" id="ARBA00004141"/>
    </source>
</evidence>
<comment type="pathway">
    <text evidence="10">Porphyrin-containing compound metabolism; heme A biosynthesis; heme A from heme O: step 1/1.</text>
</comment>
<dbReference type="Proteomes" id="UP001229955">
    <property type="component" value="Chromosome"/>
</dbReference>